<feature type="region of interest" description="Disordered" evidence="1">
    <location>
        <begin position="30"/>
        <end position="56"/>
    </location>
</feature>
<dbReference type="AlphaFoldDB" id="A0A6G1HTJ0"/>
<dbReference type="Proteomes" id="UP000799640">
    <property type="component" value="Unassembled WGS sequence"/>
</dbReference>
<evidence type="ECO:0000259" key="2">
    <source>
        <dbReference type="Pfam" id="PF06159"/>
    </source>
</evidence>
<reference evidence="4" key="1">
    <citation type="journal article" date="2020" name="Stud. Mycol.">
        <title>101 Dothideomycetes genomes: a test case for predicting lifestyles and emergence of pathogens.</title>
        <authorList>
            <person name="Haridas S."/>
            <person name="Albert R."/>
            <person name="Binder M."/>
            <person name="Bloem J."/>
            <person name="Labutti K."/>
            <person name="Salamov A."/>
            <person name="Andreopoulos B."/>
            <person name="Baker S."/>
            <person name="Barry K."/>
            <person name="Bills G."/>
            <person name="Bluhm B."/>
            <person name="Cannon C."/>
            <person name="Castanera R."/>
            <person name="Culley D."/>
            <person name="Daum C."/>
            <person name="Ezra D."/>
            <person name="Gonzalez J."/>
            <person name="Henrissat B."/>
            <person name="Kuo A."/>
            <person name="Liang C."/>
            <person name="Lipzen A."/>
            <person name="Lutzoni F."/>
            <person name="Magnuson J."/>
            <person name="Mondo S."/>
            <person name="Nolan M."/>
            <person name="Ohm R."/>
            <person name="Pangilinan J."/>
            <person name="Park H.-J."/>
            <person name="Ramirez L."/>
            <person name="Alfaro M."/>
            <person name="Sun H."/>
            <person name="Tritt A."/>
            <person name="Yoshinaga Y."/>
            <person name="Zwiers L.-H."/>
            <person name="Turgeon B."/>
            <person name="Goodwin S."/>
            <person name="Spatafora J."/>
            <person name="Crous P."/>
            <person name="Grigoriev I."/>
        </authorList>
    </citation>
    <scope>NUCLEOTIDE SEQUENCE</scope>
    <source>
        <strain evidence="4">CBS 262.69</strain>
    </source>
</reference>
<evidence type="ECO:0000313" key="5">
    <source>
        <dbReference type="Proteomes" id="UP000799640"/>
    </source>
</evidence>
<accession>A0A6G1HTJ0</accession>
<evidence type="ECO:0000313" key="4">
    <source>
        <dbReference type="EMBL" id="KAF2399055.1"/>
    </source>
</evidence>
<dbReference type="EMBL" id="ML996698">
    <property type="protein sequence ID" value="KAF2399055.1"/>
    <property type="molecule type" value="Genomic_DNA"/>
</dbReference>
<evidence type="ECO:0008006" key="6">
    <source>
        <dbReference type="Google" id="ProtNLM"/>
    </source>
</evidence>
<dbReference type="PANTHER" id="PTHR13134">
    <property type="entry name" value="TRAFFICKING PROTEIN PARTICLE COMPLEX SUBUNIT 13"/>
    <property type="match status" value="1"/>
</dbReference>
<evidence type="ECO:0000259" key="3">
    <source>
        <dbReference type="Pfam" id="PF23647"/>
    </source>
</evidence>
<sequence length="321" mass="33887">MSRARAPSVGESLKTPHSVSLKVLRLSRPSLAPQTPLPPDSSSPLGLHFSAHASRADPSGSSIRDGFGVGLAPALLLPESFGGAYVGETFACALAANNEVPSGDPREVSGLKVVAEIQTPGAAAGTWVGVGLEGEHEGEEGFEPGASRQWILRLALKEEGQHTLGVTVTYTETGAAGEARTRSFRKLYQFAATNLVGVRTKAGDLPPRAGRGRYALEAQLENLGERGVAIESVSVAPRPPFTSTSLNWDVAGDAARAPVLNPHDVYQVAFILEEGEEKKGEDEEQTPAGGKLVLGQLHIQWRGSMGDRGTLTTGWLTGRRR</sequence>
<protein>
    <recommendedName>
        <fullName evidence="6">DUF974-domain-containing protein</fullName>
    </recommendedName>
</protein>
<gene>
    <name evidence="4" type="ORF">EJ06DRAFT_68847</name>
</gene>
<dbReference type="OrthoDB" id="10250284at2759"/>
<organism evidence="4 5">
    <name type="scientific">Trichodelitschia bisporula</name>
    <dbReference type="NCBI Taxonomy" id="703511"/>
    <lineage>
        <taxon>Eukaryota</taxon>
        <taxon>Fungi</taxon>
        <taxon>Dikarya</taxon>
        <taxon>Ascomycota</taxon>
        <taxon>Pezizomycotina</taxon>
        <taxon>Dothideomycetes</taxon>
        <taxon>Dothideomycetes incertae sedis</taxon>
        <taxon>Phaeotrichales</taxon>
        <taxon>Phaeotrichaceae</taxon>
        <taxon>Trichodelitschia</taxon>
    </lineage>
</organism>
<dbReference type="InterPro" id="IPR055427">
    <property type="entry name" value="TRAPPC13_N"/>
</dbReference>
<dbReference type="InterPro" id="IPR010378">
    <property type="entry name" value="TRAPPC13"/>
</dbReference>
<dbReference type="GO" id="GO:1990072">
    <property type="term" value="C:TRAPPIII protein complex"/>
    <property type="evidence" value="ECO:0007669"/>
    <property type="project" value="TreeGrafter"/>
</dbReference>
<dbReference type="Pfam" id="PF23647">
    <property type="entry name" value="TRAPPC13_M"/>
    <property type="match status" value="1"/>
</dbReference>
<evidence type="ECO:0000256" key="1">
    <source>
        <dbReference type="SAM" id="MobiDB-lite"/>
    </source>
</evidence>
<dbReference type="Pfam" id="PF06159">
    <property type="entry name" value="TRAPPC13_N"/>
    <property type="match status" value="1"/>
</dbReference>
<name>A0A6G1HTJ0_9PEZI</name>
<proteinExistence type="predicted"/>
<keyword evidence="5" id="KW-1185">Reference proteome</keyword>
<feature type="domain" description="Trafficking protein particle complex subunit 13 N-terminal" evidence="2">
    <location>
        <begin position="17"/>
        <end position="191"/>
    </location>
</feature>
<dbReference type="PANTHER" id="PTHR13134:SF3">
    <property type="entry name" value="TRAFFICKING PROTEIN PARTICLE COMPLEX SUBUNIT 13"/>
    <property type="match status" value="1"/>
</dbReference>
<dbReference type="InterPro" id="IPR055429">
    <property type="entry name" value="TRAPPC13_M"/>
</dbReference>
<feature type="domain" description="Trafficking protein particle complex subunit 13 middle" evidence="3">
    <location>
        <begin position="215"/>
        <end position="317"/>
    </location>
</feature>